<dbReference type="RefSeq" id="WP_373289324.1">
    <property type="nucleotide sequence ID" value="NZ_BMGR01000008.1"/>
</dbReference>
<evidence type="ECO:0000313" key="1">
    <source>
        <dbReference type="EMBL" id="GGG07766.1"/>
    </source>
</evidence>
<name>A0A917FV05_9BACL</name>
<comment type="caution">
    <text evidence="1">The sequence shown here is derived from an EMBL/GenBank/DDBJ whole genome shotgun (WGS) entry which is preliminary data.</text>
</comment>
<reference evidence="1" key="1">
    <citation type="journal article" date="2014" name="Int. J. Syst. Evol. Microbiol.">
        <title>Complete genome sequence of Corynebacterium casei LMG S-19264T (=DSM 44701T), isolated from a smear-ripened cheese.</title>
        <authorList>
            <consortium name="US DOE Joint Genome Institute (JGI-PGF)"/>
            <person name="Walter F."/>
            <person name="Albersmeier A."/>
            <person name="Kalinowski J."/>
            <person name="Ruckert C."/>
        </authorList>
    </citation>
    <scope>NUCLEOTIDE SEQUENCE</scope>
    <source>
        <strain evidence="1">CGMCC 1.12987</strain>
    </source>
</reference>
<gene>
    <name evidence="1" type="ORF">GCM10010916_25820</name>
</gene>
<keyword evidence="2" id="KW-1185">Reference proteome</keyword>
<proteinExistence type="predicted"/>
<protein>
    <submittedName>
        <fullName evidence="1">Uncharacterized protein</fullName>
    </submittedName>
</protein>
<sequence length="96" mass="11449">MKIRDHLSIDLRMVQGRVHNWLDRYFPEFLTVFKDWECKSARQMLSLCLLPHELVSESEEALLSHLRKVAKRGLGIERMRSLQAAASRYFFYNMFS</sequence>
<dbReference type="EMBL" id="BMGR01000008">
    <property type="protein sequence ID" value="GGG07766.1"/>
    <property type="molecule type" value="Genomic_DNA"/>
</dbReference>
<accession>A0A917FV05</accession>
<evidence type="ECO:0000313" key="2">
    <source>
        <dbReference type="Proteomes" id="UP000644756"/>
    </source>
</evidence>
<organism evidence="1 2">
    <name type="scientific">Paenibacillus abyssi</name>
    <dbReference type="NCBI Taxonomy" id="1340531"/>
    <lineage>
        <taxon>Bacteria</taxon>
        <taxon>Bacillati</taxon>
        <taxon>Bacillota</taxon>
        <taxon>Bacilli</taxon>
        <taxon>Bacillales</taxon>
        <taxon>Paenibacillaceae</taxon>
        <taxon>Paenibacillus</taxon>
    </lineage>
</organism>
<dbReference type="AlphaFoldDB" id="A0A917FV05"/>
<reference evidence="1" key="2">
    <citation type="submission" date="2020-09" db="EMBL/GenBank/DDBJ databases">
        <authorList>
            <person name="Sun Q."/>
            <person name="Zhou Y."/>
        </authorList>
    </citation>
    <scope>NUCLEOTIDE SEQUENCE</scope>
    <source>
        <strain evidence="1">CGMCC 1.12987</strain>
    </source>
</reference>
<dbReference type="Proteomes" id="UP000644756">
    <property type="component" value="Unassembled WGS sequence"/>
</dbReference>